<organism evidence="2 3">
    <name type="scientific">Vibrio renipiscarius</name>
    <dbReference type="NCBI Taxonomy" id="1461322"/>
    <lineage>
        <taxon>Bacteria</taxon>
        <taxon>Pseudomonadati</taxon>
        <taxon>Pseudomonadota</taxon>
        <taxon>Gammaproteobacteria</taxon>
        <taxon>Vibrionales</taxon>
        <taxon>Vibrionaceae</taxon>
        <taxon>Vibrio</taxon>
    </lineage>
</organism>
<gene>
    <name evidence="2" type="ORF">OJ16_16800</name>
</gene>
<evidence type="ECO:0000259" key="1">
    <source>
        <dbReference type="PROSITE" id="PS51186"/>
    </source>
</evidence>
<dbReference type="Gene3D" id="3.40.630.30">
    <property type="match status" value="1"/>
</dbReference>
<dbReference type="InterPro" id="IPR016181">
    <property type="entry name" value="Acyl_CoA_acyltransferase"/>
</dbReference>
<name>A0A0C2NQJ6_9VIBR</name>
<keyword evidence="2" id="KW-0808">Transferase</keyword>
<accession>A0A0C2NEJ7</accession>
<feature type="domain" description="N-acetyltransferase" evidence="1">
    <location>
        <begin position="13"/>
        <end position="156"/>
    </location>
</feature>
<keyword evidence="3" id="KW-1185">Reference proteome</keyword>
<dbReference type="PANTHER" id="PTHR43617">
    <property type="entry name" value="L-AMINO ACID N-ACETYLTRANSFERASE"/>
    <property type="match status" value="1"/>
</dbReference>
<dbReference type="Pfam" id="PF00583">
    <property type="entry name" value="Acetyltransf_1"/>
    <property type="match status" value="1"/>
</dbReference>
<dbReference type="AlphaFoldDB" id="A0A0C2NQJ6"/>
<dbReference type="PROSITE" id="PS51186">
    <property type="entry name" value="GNAT"/>
    <property type="match status" value="1"/>
</dbReference>
<dbReference type="RefSeq" id="WP_040992385.1">
    <property type="nucleotide sequence ID" value="NZ_JTKH01000024.1"/>
</dbReference>
<dbReference type="STRING" id="1461322.OJ16_16800"/>
<dbReference type="CDD" id="cd04301">
    <property type="entry name" value="NAT_SF"/>
    <property type="match status" value="1"/>
</dbReference>
<dbReference type="InterPro" id="IPR000182">
    <property type="entry name" value="GNAT_dom"/>
</dbReference>
<dbReference type="PANTHER" id="PTHR43617:SF20">
    <property type="entry name" value="N-ALPHA-ACETYLTRANSFERASE RIMI"/>
    <property type="match status" value="1"/>
</dbReference>
<evidence type="ECO:0000313" key="2">
    <source>
        <dbReference type="EMBL" id="KII76447.1"/>
    </source>
</evidence>
<dbReference type="GO" id="GO:0008999">
    <property type="term" value="F:protein-N-terminal-alanine acetyltransferase activity"/>
    <property type="evidence" value="ECO:0007669"/>
    <property type="project" value="TreeGrafter"/>
</dbReference>
<protein>
    <submittedName>
        <fullName evidence="2">GCN5 family acetyltransferase</fullName>
    </submittedName>
</protein>
<reference evidence="2 3" key="1">
    <citation type="submission" date="2014-11" db="EMBL/GenBank/DDBJ databases">
        <title>Draft Genome Sequence of Vibrio piscirenalis strains CECT 8603T and CECT 8604, two marine Gammaproteobacterium isolated from cultured gilthead sea bream (Sparus aurata).</title>
        <authorList>
            <person name="Arahal D.R."/>
            <person name="Rodrigo-Torres L."/>
            <person name="Lucena T."/>
            <person name="Pujalte M.J."/>
        </authorList>
    </citation>
    <scope>NUCLEOTIDE SEQUENCE [LARGE SCALE GENOMIC DNA]</scope>
    <source>
        <strain evidence="2 3">DCR 1-4-2</strain>
    </source>
</reference>
<proteinExistence type="predicted"/>
<dbReference type="Proteomes" id="UP000031672">
    <property type="component" value="Unassembled WGS sequence"/>
</dbReference>
<accession>A0A0C2NQJ6</accession>
<dbReference type="SUPFAM" id="SSF55729">
    <property type="entry name" value="Acyl-CoA N-acyltransferases (Nat)"/>
    <property type="match status" value="1"/>
</dbReference>
<dbReference type="EMBL" id="JTKH01000024">
    <property type="protein sequence ID" value="KII76447.1"/>
    <property type="molecule type" value="Genomic_DNA"/>
</dbReference>
<dbReference type="InterPro" id="IPR050276">
    <property type="entry name" value="MshD_Acetyltransferase"/>
</dbReference>
<dbReference type="OrthoDB" id="5187710at2"/>
<comment type="caution">
    <text evidence="2">The sequence shown here is derived from an EMBL/GenBank/DDBJ whole genome shotgun (WGS) entry which is preliminary data.</text>
</comment>
<evidence type="ECO:0000313" key="3">
    <source>
        <dbReference type="Proteomes" id="UP000031672"/>
    </source>
</evidence>
<sequence length="159" mass="18223">MTSNILMNDNMTVTYRAIEQDEFAMMAQLEQQCFGAHALPDFFFRQSYDCWPKGCFAAFQEQKMQAFLILAQSETQDIGWILSVAVLPERQGQGIGRKLLTQLLERQSYARVRLTVDPENPAALCLYQSLGFSKIAEEADYFGPNQTRWVMEYSPNLSI</sequence>